<feature type="compositionally biased region" description="Basic and acidic residues" evidence="4">
    <location>
        <begin position="1059"/>
        <end position="1068"/>
    </location>
</feature>
<feature type="region of interest" description="Disordered" evidence="4">
    <location>
        <begin position="1326"/>
        <end position="1360"/>
    </location>
</feature>
<dbReference type="InterPro" id="IPR001606">
    <property type="entry name" value="ARID_dom"/>
</dbReference>
<dbReference type="CDD" id="cd16100">
    <property type="entry name" value="ARID"/>
    <property type="match status" value="1"/>
</dbReference>
<dbReference type="PROSITE" id="PS51011">
    <property type="entry name" value="ARID"/>
    <property type="match status" value="1"/>
</dbReference>
<dbReference type="InterPro" id="IPR025995">
    <property type="entry name" value="Tudor-knot"/>
</dbReference>
<dbReference type="InterPro" id="IPR051232">
    <property type="entry name" value="ARID/SWI1_ChromRemod"/>
</dbReference>
<protein>
    <recommendedName>
        <fullName evidence="5">ARID domain-containing protein</fullName>
    </recommendedName>
</protein>
<dbReference type="SUPFAM" id="SSF46774">
    <property type="entry name" value="ARID-like"/>
    <property type="match status" value="1"/>
</dbReference>
<feature type="compositionally biased region" description="Polar residues" evidence="4">
    <location>
        <begin position="1153"/>
        <end position="1166"/>
    </location>
</feature>
<dbReference type="GO" id="GO:0005694">
    <property type="term" value="C:chromosome"/>
    <property type="evidence" value="ECO:0007669"/>
    <property type="project" value="UniProtKB-ARBA"/>
</dbReference>
<feature type="compositionally biased region" description="Basic and acidic residues" evidence="4">
    <location>
        <begin position="383"/>
        <end position="396"/>
    </location>
</feature>
<feature type="region of interest" description="Disordered" evidence="4">
    <location>
        <begin position="254"/>
        <end position="273"/>
    </location>
</feature>
<feature type="compositionally biased region" description="Polar residues" evidence="4">
    <location>
        <begin position="238"/>
        <end position="247"/>
    </location>
</feature>
<accession>A0A443QWJ0</accession>
<dbReference type="Proteomes" id="UP000285301">
    <property type="component" value="Unassembled WGS sequence"/>
</dbReference>
<dbReference type="InterPro" id="IPR002999">
    <property type="entry name" value="Tudor"/>
</dbReference>
<feature type="compositionally biased region" description="Basic and acidic residues" evidence="4">
    <location>
        <begin position="629"/>
        <end position="647"/>
    </location>
</feature>
<dbReference type="Pfam" id="PF01388">
    <property type="entry name" value="ARID"/>
    <property type="match status" value="1"/>
</dbReference>
<dbReference type="Pfam" id="PF11717">
    <property type="entry name" value="Tudor-knot"/>
    <property type="match status" value="1"/>
</dbReference>
<dbReference type="InterPro" id="IPR016197">
    <property type="entry name" value="Chromo-like_dom_sf"/>
</dbReference>
<feature type="compositionally biased region" description="Basic and acidic residues" evidence="4">
    <location>
        <begin position="597"/>
        <end position="612"/>
    </location>
</feature>
<feature type="compositionally biased region" description="Polar residues" evidence="4">
    <location>
        <begin position="1236"/>
        <end position="1251"/>
    </location>
</feature>
<feature type="compositionally biased region" description="Basic and acidic residues" evidence="4">
    <location>
        <begin position="857"/>
        <end position="873"/>
    </location>
</feature>
<evidence type="ECO:0000313" key="6">
    <source>
        <dbReference type="EMBL" id="RWS07385.1"/>
    </source>
</evidence>
<evidence type="ECO:0000259" key="5">
    <source>
        <dbReference type="PROSITE" id="PS51011"/>
    </source>
</evidence>
<feature type="compositionally biased region" description="Polar residues" evidence="4">
    <location>
        <begin position="1108"/>
        <end position="1141"/>
    </location>
</feature>
<feature type="compositionally biased region" description="Low complexity" evidence="4">
    <location>
        <begin position="1029"/>
        <end position="1044"/>
    </location>
</feature>
<dbReference type="InterPro" id="IPR036431">
    <property type="entry name" value="ARID_dom_sf"/>
</dbReference>
<feature type="compositionally biased region" description="Polar residues" evidence="4">
    <location>
        <begin position="1077"/>
        <end position="1095"/>
    </location>
</feature>
<evidence type="ECO:0000256" key="1">
    <source>
        <dbReference type="ARBA" id="ARBA00023015"/>
    </source>
</evidence>
<dbReference type="CDD" id="cd20104">
    <property type="entry name" value="MBT_PHF20L1-like"/>
    <property type="match status" value="1"/>
</dbReference>
<feature type="compositionally biased region" description="Basic and acidic residues" evidence="4">
    <location>
        <begin position="947"/>
        <end position="960"/>
    </location>
</feature>
<dbReference type="GO" id="GO:0006357">
    <property type="term" value="P:regulation of transcription by RNA polymerase II"/>
    <property type="evidence" value="ECO:0007669"/>
    <property type="project" value="TreeGrafter"/>
</dbReference>
<dbReference type="GO" id="GO:0005634">
    <property type="term" value="C:nucleus"/>
    <property type="evidence" value="ECO:0007669"/>
    <property type="project" value="TreeGrafter"/>
</dbReference>
<dbReference type="Gene3D" id="1.10.150.60">
    <property type="entry name" value="ARID DNA-binding domain"/>
    <property type="match status" value="1"/>
</dbReference>
<feature type="region of interest" description="Disordered" evidence="4">
    <location>
        <begin position="574"/>
        <end position="756"/>
    </location>
</feature>
<feature type="compositionally biased region" description="Basic residues" evidence="4">
    <location>
        <begin position="447"/>
        <end position="463"/>
    </location>
</feature>
<comment type="caution">
    <text evidence="6">The sequence shown here is derived from an EMBL/GenBank/DDBJ whole genome shotgun (WGS) entry which is preliminary data.</text>
</comment>
<feature type="compositionally biased region" description="Polar residues" evidence="4">
    <location>
        <begin position="670"/>
        <end position="699"/>
    </location>
</feature>
<feature type="compositionally biased region" description="Basic and acidic residues" evidence="4">
    <location>
        <begin position="1334"/>
        <end position="1360"/>
    </location>
</feature>
<feature type="compositionally biased region" description="Low complexity" evidence="4">
    <location>
        <begin position="174"/>
        <end position="185"/>
    </location>
</feature>
<feature type="compositionally biased region" description="Basic residues" evidence="4">
    <location>
        <begin position="824"/>
        <end position="838"/>
    </location>
</feature>
<feature type="compositionally biased region" description="Basic and acidic residues" evidence="4">
    <location>
        <begin position="747"/>
        <end position="756"/>
    </location>
</feature>
<dbReference type="CDD" id="cd20390">
    <property type="entry name" value="Tudor_ARID4_rpt2"/>
    <property type="match status" value="1"/>
</dbReference>
<dbReference type="SMART" id="SM00333">
    <property type="entry name" value="TUDOR"/>
    <property type="match status" value="2"/>
</dbReference>
<feature type="region of interest" description="Disordered" evidence="4">
    <location>
        <begin position="1379"/>
        <end position="1400"/>
    </location>
</feature>
<dbReference type="PANTHER" id="PTHR13964:SF27">
    <property type="entry name" value="HAT-TRICK, ISOFORM D"/>
    <property type="match status" value="1"/>
</dbReference>
<dbReference type="OrthoDB" id="10068428at2759"/>
<feature type="region of interest" description="Disordered" evidence="4">
    <location>
        <begin position="174"/>
        <end position="247"/>
    </location>
</feature>
<sequence length="1400" mass="155862">MDFVYRRSSSPSSSSMSASYTASYYDAEPPFLAIGTEVSAKYKGAFCEAKIKKVVRTVKCRVTFKNNAGSAVITDENIKGALRVGAHVEAKHPDKNVFIEAIINKIIDASEYTVVFDDADEATLRRTSLCLKSGKHFAESESLDHLPLTHPEHFGNPVNLGIRGRRRRRRFAAGAASGSFSSSISPYTNSQASDAEGNDSVEGDIQQSGSGLSVDDDDSASSVTQQSTKDESEKNEGQNDSDWSKVSCSKIIPEFDSDDDFEENTDEPSEEKDRFVAQLYKYMDERGTPINKAPSVASRELDLYKLYRLVAKMGGYNRVTNKNMWKIVYDKMNLPAYDDQNGENPSINQLKLAYKRYILSFDDFSRKLGCTMALTSRTSSRLARNERTWRSAENKESATTTKTRRKRNTVAEPEKKDEETGEESAEDNEKADKKDGEEEEKQSMPTKKYKRRAGSKLGRKKVTKPPADGDGESVIGDNGDERSNAFDDNSDSDGENDVNFKTPTISKDETVSVGDRIRVKYGKGKQLKVYEAKILKEDKESDYLKKRYYVHYTGWNTRYDEWIYRNRIVEVVRDKSPKRRGGNKQKNKGVPINAELTECHEPQQKESKETKKTTTSAKRGRPQSANTSKKTESLKASNDESNKKDSKTSSLAPSKRSKIKSELQQDSSEKTSNNQSSIVPLQNQTEQQPLPASITSTSVENKDKFDSKNQNESSAQSVKKDKSDDENVLESNLAKRSDSMTETEDESGNKIPKDIFDNTLLTCDENLEKSPPPKLTQFDEAITDCEYNDDEKDVMAKEKVEESESIRENCMDDDDKRDKAGNKSVKRKRKELPKKEKKRGQDKPKEVTPKKKKLKKKHEEETSLSSESKDKPLKSVKKKKKLITPTSEDPGGSDIQDTGGTDTKVAKRKRSNVAKNKLSVESISKTETSSIDNKQESVVAPKKRSKKESDEKKRENNVKDQEDDVNLEIASIFEESPTKSFPSVTCERNAQSEVGNEGTSFLLCKEEVPASPVPPNDHSNSENSIVNKSQPTSLSSLTTSETDTAVVSQASQPPLNMLAEEKEVKESIVETGPVECTQFTPTLTPDSMNSVNSLTPPHENSDNERHNTSQFSAPIHHGSSSNSEGEQSDASTKMTSGNMSPDTIPHSRPDVPNTLNIGSPPNLSEDSCSRHAQNELAATKKVIADTGSPNVISPLTSPKKKRRGRTRTSSTSETVPVKESRTSLKTRGFTSRRTRQQQAADASSELYSGSNDLNGPLSPLVSSINLSNYNPNAFVYSVTPTSKYNFCTPINENLEADKRIQILTERLQELKRTYMIIKSELASIERRRKKAKKKEKDRNSPLSTSDKHLTNGERTAKVNNEDLLKQNCSNLQTLSCAAVCSSQPSPPSSSEETNNKCDVT</sequence>
<feature type="compositionally biased region" description="Basic and acidic residues" evidence="4">
    <location>
        <begin position="839"/>
        <end position="849"/>
    </location>
</feature>
<feature type="compositionally biased region" description="Polar residues" evidence="4">
    <location>
        <begin position="978"/>
        <end position="999"/>
    </location>
</feature>
<organism evidence="6 7">
    <name type="scientific">Dinothrombium tinctorium</name>
    <dbReference type="NCBI Taxonomy" id="1965070"/>
    <lineage>
        <taxon>Eukaryota</taxon>
        <taxon>Metazoa</taxon>
        <taxon>Ecdysozoa</taxon>
        <taxon>Arthropoda</taxon>
        <taxon>Chelicerata</taxon>
        <taxon>Arachnida</taxon>
        <taxon>Acari</taxon>
        <taxon>Acariformes</taxon>
        <taxon>Trombidiformes</taxon>
        <taxon>Prostigmata</taxon>
        <taxon>Anystina</taxon>
        <taxon>Parasitengona</taxon>
        <taxon>Trombidioidea</taxon>
        <taxon>Trombidiidae</taxon>
        <taxon>Dinothrombium</taxon>
    </lineage>
</organism>
<feature type="compositionally biased region" description="Polar residues" evidence="4">
    <location>
        <begin position="1045"/>
        <end position="1054"/>
    </location>
</feature>
<name>A0A443QWJ0_9ACAR</name>
<dbReference type="SUPFAM" id="SSF63748">
    <property type="entry name" value="Tudor/PWWP/MBT"/>
    <property type="match status" value="1"/>
</dbReference>
<feature type="compositionally biased region" description="Polar residues" evidence="4">
    <location>
        <begin position="1017"/>
        <end position="1028"/>
    </location>
</feature>
<feature type="region of interest" description="Disordered" evidence="4">
    <location>
        <begin position="786"/>
        <end position="1251"/>
    </location>
</feature>
<evidence type="ECO:0000256" key="3">
    <source>
        <dbReference type="ARBA" id="ARBA00023242"/>
    </source>
</evidence>
<feature type="compositionally biased region" description="Basic residues" evidence="4">
    <location>
        <begin position="576"/>
        <end position="587"/>
    </location>
</feature>
<dbReference type="Gene3D" id="2.30.30.140">
    <property type="match status" value="2"/>
</dbReference>
<gene>
    <name evidence="6" type="ORF">B4U79_10324</name>
</gene>
<evidence type="ECO:0000313" key="7">
    <source>
        <dbReference type="Proteomes" id="UP000285301"/>
    </source>
</evidence>
<dbReference type="SMART" id="SM01014">
    <property type="entry name" value="ARID"/>
    <property type="match status" value="1"/>
</dbReference>
<dbReference type="PANTHER" id="PTHR13964">
    <property type="entry name" value="RBP-RELATED"/>
    <property type="match status" value="1"/>
</dbReference>
<dbReference type="EMBL" id="NCKU01003508">
    <property type="protein sequence ID" value="RWS07385.1"/>
    <property type="molecule type" value="Genomic_DNA"/>
</dbReference>
<feature type="compositionally biased region" description="Basic and acidic residues" evidence="4">
    <location>
        <begin position="427"/>
        <end position="436"/>
    </location>
</feature>
<feature type="compositionally biased region" description="Acidic residues" evidence="4">
    <location>
        <begin position="255"/>
        <end position="270"/>
    </location>
</feature>
<feature type="compositionally biased region" description="Basic and acidic residues" evidence="4">
    <location>
        <begin position="659"/>
        <end position="669"/>
    </location>
</feature>
<evidence type="ECO:0000256" key="4">
    <source>
        <dbReference type="SAM" id="MobiDB-lite"/>
    </source>
</evidence>
<feature type="compositionally biased region" description="Basic and acidic residues" evidence="4">
    <location>
        <begin position="793"/>
        <end position="821"/>
    </location>
</feature>
<keyword evidence="1" id="KW-0805">Transcription regulation</keyword>
<reference evidence="6 7" key="1">
    <citation type="journal article" date="2018" name="Gigascience">
        <title>Genomes of trombidid mites reveal novel predicted allergens and laterally-transferred genes associated with secondary metabolism.</title>
        <authorList>
            <person name="Dong X."/>
            <person name="Chaisiri K."/>
            <person name="Xia D."/>
            <person name="Armstrong S.D."/>
            <person name="Fang Y."/>
            <person name="Donnelly M.J."/>
            <person name="Kadowaki T."/>
            <person name="McGarry J.W."/>
            <person name="Darby A.C."/>
            <person name="Makepeace B.L."/>
        </authorList>
    </citation>
    <scope>NUCLEOTIDE SEQUENCE [LARGE SCALE GENOMIC DNA]</scope>
    <source>
        <strain evidence="6">UoL-WK</strain>
    </source>
</reference>
<feature type="compositionally biased region" description="Polar residues" evidence="4">
    <location>
        <begin position="919"/>
        <end position="932"/>
    </location>
</feature>
<dbReference type="SMART" id="SM00501">
    <property type="entry name" value="BRIGHT"/>
    <property type="match status" value="1"/>
</dbReference>
<keyword evidence="2" id="KW-0804">Transcription</keyword>
<evidence type="ECO:0000256" key="2">
    <source>
        <dbReference type="ARBA" id="ARBA00023163"/>
    </source>
</evidence>
<feature type="compositionally biased region" description="Basic and acidic residues" evidence="4">
    <location>
        <begin position="700"/>
        <end position="709"/>
    </location>
</feature>
<dbReference type="SUPFAM" id="SSF54160">
    <property type="entry name" value="Chromo domain-like"/>
    <property type="match status" value="1"/>
</dbReference>
<feature type="compositionally biased region" description="Basic and acidic residues" evidence="4">
    <location>
        <begin position="228"/>
        <end position="237"/>
    </location>
</feature>
<proteinExistence type="predicted"/>
<dbReference type="CDD" id="cd20389">
    <property type="entry name" value="Tudor_ARID4_rpt1"/>
    <property type="match status" value="1"/>
</dbReference>
<feature type="region of interest" description="Disordered" evidence="4">
    <location>
        <begin position="376"/>
        <end position="504"/>
    </location>
</feature>
<dbReference type="STRING" id="1965070.A0A443QWJ0"/>
<keyword evidence="7" id="KW-1185">Reference proteome</keyword>
<feature type="domain" description="ARID" evidence="5">
    <location>
        <begin position="269"/>
        <end position="366"/>
    </location>
</feature>
<keyword evidence="3" id="KW-0539">Nucleus</keyword>
<dbReference type="GO" id="GO:0000976">
    <property type="term" value="F:transcription cis-regulatory region binding"/>
    <property type="evidence" value="ECO:0007669"/>
    <property type="project" value="TreeGrafter"/>
</dbReference>